<keyword evidence="4 9" id="KW-0808">Transferase</keyword>
<reference evidence="9 10" key="1">
    <citation type="submission" date="2024-05" db="EMBL/GenBank/DDBJ databases">
        <authorList>
            <person name="De Oliveira J.P."/>
            <person name="Noriler S.A."/>
            <person name="De Oliveira A.G."/>
            <person name="Sipoli D.S."/>
        </authorList>
    </citation>
    <scope>NUCLEOTIDE SEQUENCE [LARGE SCALE GENOMIC DNA]</scope>
    <source>
        <strain evidence="9 10">LABIM192</strain>
    </source>
</reference>
<evidence type="ECO:0000256" key="2">
    <source>
        <dbReference type="ARBA" id="ARBA00013235"/>
    </source>
</evidence>
<dbReference type="EMBL" id="JBDXMI010000001">
    <property type="protein sequence ID" value="MEO9385790.1"/>
    <property type="molecule type" value="Genomic_DNA"/>
</dbReference>
<keyword evidence="7 9" id="KW-0012">Acyltransferase</keyword>
<evidence type="ECO:0000256" key="5">
    <source>
        <dbReference type="ARBA" id="ARBA00022737"/>
    </source>
</evidence>
<dbReference type="Gene3D" id="2.160.10.10">
    <property type="entry name" value="Hexapeptide repeat proteins"/>
    <property type="match status" value="1"/>
</dbReference>
<comment type="caution">
    <text evidence="9">The sequence shown here is derived from an EMBL/GenBank/DDBJ whole genome shotgun (WGS) entry which is preliminary data.</text>
</comment>
<comment type="similarity">
    <text evidence="1">Belongs to the transferase hexapeptide repeat family.</text>
</comment>
<dbReference type="GO" id="GO:0016746">
    <property type="term" value="F:acyltransferase activity"/>
    <property type="evidence" value="ECO:0007669"/>
    <property type="project" value="UniProtKB-KW"/>
</dbReference>
<keyword evidence="10" id="KW-1185">Reference proteome</keyword>
<keyword evidence="6" id="KW-0046">Antibiotic resistance</keyword>
<evidence type="ECO:0000313" key="10">
    <source>
        <dbReference type="Proteomes" id="UP001462502"/>
    </source>
</evidence>
<evidence type="ECO:0000256" key="3">
    <source>
        <dbReference type="ARBA" id="ARBA00020291"/>
    </source>
</evidence>
<dbReference type="Proteomes" id="UP001462502">
    <property type="component" value="Unassembled WGS sequence"/>
</dbReference>
<proteinExistence type="inferred from homology"/>
<accession>A0ABV0IWY6</accession>
<sequence length="215" mass="23742">MAQQDKHWSKMELLHQAVRNPNIQVKGTHSYYSGAWDEGFEASVVRYLYGDGYSLRTWQPQWPIDQLHIGDYVCIGAEAVILMGGNHTHRADWFSLYPFADRIVEAYKGKGDTVIGDGAWIGMRAMIMPGVTIGEGAIVAAGSVVVQDVEPYAIVGGNPAGLIHHRFAPEVVSRLRALDIYAWPEGKFEALRDAVCAADIEKLEAASLAYDQRHG</sequence>
<name>A0ABV0IWY6_9NEIS</name>
<dbReference type="EC" id="2.3.1.28" evidence="2"/>
<dbReference type="CDD" id="cd03349">
    <property type="entry name" value="LbH_XAT"/>
    <property type="match status" value="1"/>
</dbReference>
<dbReference type="InterPro" id="IPR001451">
    <property type="entry name" value="Hexapep"/>
</dbReference>
<evidence type="ECO:0000256" key="7">
    <source>
        <dbReference type="ARBA" id="ARBA00023315"/>
    </source>
</evidence>
<organism evidence="9 10">
    <name type="scientific">Chromobacterium phragmitis</name>
    <dbReference type="NCBI Taxonomy" id="2202141"/>
    <lineage>
        <taxon>Bacteria</taxon>
        <taxon>Pseudomonadati</taxon>
        <taxon>Pseudomonadota</taxon>
        <taxon>Betaproteobacteria</taxon>
        <taxon>Neisseriales</taxon>
        <taxon>Chromobacteriaceae</taxon>
        <taxon>Chromobacterium</taxon>
    </lineage>
</organism>
<dbReference type="PANTHER" id="PTHR43300:SF12">
    <property type="entry name" value="CHLORAMPHENICOL ACETYLTRANSFERASE"/>
    <property type="match status" value="1"/>
</dbReference>
<gene>
    <name evidence="9" type="ORF">ABI908_16955</name>
</gene>
<dbReference type="RefSeq" id="WP_347935844.1">
    <property type="nucleotide sequence ID" value="NZ_CP158160.1"/>
</dbReference>
<dbReference type="PROSITE" id="PS00101">
    <property type="entry name" value="HEXAPEP_TRANSFERASES"/>
    <property type="match status" value="1"/>
</dbReference>
<evidence type="ECO:0000256" key="6">
    <source>
        <dbReference type="ARBA" id="ARBA00023251"/>
    </source>
</evidence>
<dbReference type="InterPro" id="IPR018357">
    <property type="entry name" value="Hexapep_transf_CS"/>
</dbReference>
<protein>
    <recommendedName>
        <fullName evidence="3">Chloramphenicol acetyltransferase</fullName>
        <ecNumber evidence="2">2.3.1.28</ecNumber>
    </recommendedName>
</protein>
<evidence type="ECO:0000256" key="8">
    <source>
        <dbReference type="ARBA" id="ARBA00047633"/>
    </source>
</evidence>
<evidence type="ECO:0000256" key="1">
    <source>
        <dbReference type="ARBA" id="ARBA00007274"/>
    </source>
</evidence>
<keyword evidence="5" id="KW-0677">Repeat</keyword>
<dbReference type="InterPro" id="IPR050179">
    <property type="entry name" value="Trans_hexapeptide_repeat"/>
</dbReference>
<comment type="catalytic activity">
    <reaction evidence="8">
        <text>chloramphenicol + acetyl-CoA = chloramphenicol 3-acetate + CoA</text>
        <dbReference type="Rhea" id="RHEA:18421"/>
        <dbReference type="ChEBI" id="CHEBI:16730"/>
        <dbReference type="ChEBI" id="CHEBI:17698"/>
        <dbReference type="ChEBI" id="CHEBI:57287"/>
        <dbReference type="ChEBI" id="CHEBI:57288"/>
        <dbReference type="EC" id="2.3.1.28"/>
    </reaction>
</comment>
<dbReference type="Pfam" id="PF00132">
    <property type="entry name" value="Hexapep"/>
    <property type="match status" value="1"/>
</dbReference>
<dbReference type="SUPFAM" id="SSF51161">
    <property type="entry name" value="Trimeric LpxA-like enzymes"/>
    <property type="match status" value="1"/>
</dbReference>
<evidence type="ECO:0000256" key="4">
    <source>
        <dbReference type="ARBA" id="ARBA00022679"/>
    </source>
</evidence>
<evidence type="ECO:0000313" key="9">
    <source>
        <dbReference type="EMBL" id="MEO9385790.1"/>
    </source>
</evidence>
<dbReference type="InterPro" id="IPR011004">
    <property type="entry name" value="Trimer_LpxA-like_sf"/>
</dbReference>
<dbReference type="PANTHER" id="PTHR43300">
    <property type="entry name" value="ACETYLTRANSFERASE"/>
    <property type="match status" value="1"/>
</dbReference>